<dbReference type="KEGG" id="cvn:111112640"/>
<dbReference type="Proteomes" id="UP000694844">
    <property type="component" value="Chromosome 9"/>
</dbReference>
<feature type="transmembrane region" description="Helical" evidence="8">
    <location>
        <begin position="25"/>
        <end position="45"/>
    </location>
</feature>
<dbReference type="InterPro" id="IPR050746">
    <property type="entry name" value="DAACS"/>
</dbReference>
<dbReference type="Gene3D" id="1.10.3860.10">
    <property type="entry name" value="Sodium:dicarboxylate symporter"/>
    <property type="match status" value="1"/>
</dbReference>
<feature type="transmembrane region" description="Helical" evidence="8">
    <location>
        <begin position="428"/>
        <end position="448"/>
    </location>
</feature>
<reference evidence="10" key="1">
    <citation type="submission" date="2025-08" db="UniProtKB">
        <authorList>
            <consortium name="RefSeq"/>
        </authorList>
    </citation>
    <scope>IDENTIFICATION</scope>
    <source>
        <tissue evidence="10">Whole sample</tissue>
    </source>
</reference>
<keyword evidence="2 8" id="KW-0813">Transport</keyword>
<keyword evidence="5 8" id="KW-1133">Transmembrane helix</keyword>
<protein>
    <recommendedName>
        <fullName evidence="8">Amino acid transporter</fullName>
    </recommendedName>
</protein>
<evidence type="ECO:0000256" key="5">
    <source>
        <dbReference type="ARBA" id="ARBA00022989"/>
    </source>
</evidence>
<dbReference type="InterPro" id="IPR036458">
    <property type="entry name" value="Na:dicarbo_symporter_sf"/>
</dbReference>
<proteinExistence type="inferred from homology"/>
<dbReference type="PANTHER" id="PTHR11958:SF63">
    <property type="entry name" value="AMINO ACID TRANSPORTER"/>
    <property type="match status" value="1"/>
</dbReference>
<keyword evidence="3 8" id="KW-0812">Transmembrane</keyword>
<keyword evidence="9" id="KW-1185">Reference proteome</keyword>
<comment type="subcellular location">
    <subcellularLocation>
        <location evidence="1 8">Membrane</location>
        <topology evidence="1 8">Multi-pass membrane protein</topology>
    </subcellularLocation>
</comment>
<evidence type="ECO:0000256" key="7">
    <source>
        <dbReference type="ARBA" id="ARBA00023180"/>
    </source>
</evidence>
<feature type="transmembrane region" description="Helical" evidence="8">
    <location>
        <begin position="101"/>
        <end position="123"/>
    </location>
</feature>
<organism evidence="9 10">
    <name type="scientific">Crassostrea virginica</name>
    <name type="common">Eastern oyster</name>
    <dbReference type="NCBI Taxonomy" id="6565"/>
    <lineage>
        <taxon>Eukaryota</taxon>
        <taxon>Metazoa</taxon>
        <taxon>Spiralia</taxon>
        <taxon>Lophotrochozoa</taxon>
        <taxon>Mollusca</taxon>
        <taxon>Bivalvia</taxon>
        <taxon>Autobranchia</taxon>
        <taxon>Pteriomorphia</taxon>
        <taxon>Ostreida</taxon>
        <taxon>Ostreoidea</taxon>
        <taxon>Ostreidae</taxon>
        <taxon>Crassostrea</taxon>
    </lineage>
</organism>
<dbReference type="SUPFAM" id="SSF118215">
    <property type="entry name" value="Proton glutamate symport protein"/>
    <property type="match status" value="1"/>
</dbReference>
<gene>
    <name evidence="10" type="primary">LOC111112640</name>
</gene>
<dbReference type="OrthoDB" id="5877963at2759"/>
<evidence type="ECO:0000313" key="10">
    <source>
        <dbReference type="RefSeq" id="XP_022306003.1"/>
    </source>
</evidence>
<feature type="transmembrane region" description="Helical" evidence="8">
    <location>
        <begin position="260"/>
        <end position="282"/>
    </location>
</feature>
<evidence type="ECO:0000256" key="3">
    <source>
        <dbReference type="ARBA" id="ARBA00022692"/>
    </source>
</evidence>
<dbReference type="InterPro" id="IPR001991">
    <property type="entry name" value="Na-dicarboxylate_symporter"/>
</dbReference>
<dbReference type="PRINTS" id="PR00173">
    <property type="entry name" value="EDTRNSPORT"/>
</dbReference>
<feature type="transmembrane region" description="Helical" evidence="8">
    <location>
        <begin position="405"/>
        <end position="422"/>
    </location>
</feature>
<evidence type="ECO:0000256" key="1">
    <source>
        <dbReference type="ARBA" id="ARBA00004141"/>
    </source>
</evidence>
<dbReference type="AlphaFoldDB" id="A0A8B8BRN6"/>
<dbReference type="PANTHER" id="PTHR11958">
    <property type="entry name" value="SODIUM/DICARBOXYLATE SYMPORTER-RELATED"/>
    <property type="match status" value="1"/>
</dbReference>
<dbReference type="PROSITE" id="PS00714">
    <property type="entry name" value="NA_DICARBOXYL_SYMP_2"/>
    <property type="match status" value="1"/>
</dbReference>
<name>A0A8B8BRN6_CRAVI</name>
<dbReference type="InterPro" id="IPR018107">
    <property type="entry name" value="Na-dicarboxylate_symporter_CS"/>
</dbReference>
<accession>A0A8B8BRN6</accession>
<evidence type="ECO:0000256" key="2">
    <source>
        <dbReference type="ARBA" id="ARBA00022448"/>
    </source>
</evidence>
<dbReference type="RefSeq" id="XP_022306003.1">
    <property type="nucleotide sequence ID" value="XM_022450295.1"/>
</dbReference>
<feature type="transmembrane region" description="Helical" evidence="8">
    <location>
        <begin position="219"/>
        <end position="239"/>
    </location>
</feature>
<keyword evidence="4 8" id="KW-0769">Symport</keyword>
<dbReference type="PROSITE" id="PS00713">
    <property type="entry name" value="NA_DICARBOXYL_SYMP_1"/>
    <property type="match status" value="1"/>
</dbReference>
<dbReference type="GeneID" id="111112640"/>
<dbReference type="Pfam" id="PF00375">
    <property type="entry name" value="SDF"/>
    <property type="match status" value="1"/>
</dbReference>
<keyword evidence="7" id="KW-0325">Glycoprotein</keyword>
<feature type="transmembrane region" description="Helical" evidence="8">
    <location>
        <begin position="65"/>
        <end position="89"/>
    </location>
</feature>
<evidence type="ECO:0000313" key="9">
    <source>
        <dbReference type="Proteomes" id="UP000694844"/>
    </source>
</evidence>
<keyword evidence="6 8" id="KW-0472">Membrane</keyword>
<sequence length="517" mass="56583">MAMEDTERRPNKWVEKCKEIAKDNLLVIFMIIAVIVGVGMGLGLRNQISTDDKKAIFFLQFPGDLLLNMLKLLILPLIVSSLISAMSGLKAQASGKMGLRTIVYYLVTTFCAVVLGIILVVTIRPGYQRESAIERSGSPKSAEGLTSLLDLIRNCFPDNLVTVCFEKRETKMVYEKITVYPPTTEAPTSMNATNVSMTTVAPKIIDGKLLSIGLVYQSGMNVLGLVVFSLFFGGILARLGEKGRPLIDVFDCLHLVTMKLITLVIWYSPFGIIFLIAAKLVAMENPGEMFTQLGYYMLTVLVGLAIHTFIILPLVYLVITRKNPYKFMYGMLQALLTAWGTASSSATLPVTMSCLEERNHVDPRVTMFVTPIGATVNMDGTALYEAVAAIFIAQYLDMSLSFGEIVIISLTATAAAIGAAGVPSAGLVTMAIVLSAVGLPVEEVRLILAIDWFLDRFRTAVNVLGDSFGAGIVAQLSQKELEEMDREGDIHKYLMEERNGVSNTAYEETKTDLDTKM</sequence>
<evidence type="ECO:0000256" key="8">
    <source>
        <dbReference type="RuleBase" id="RU361216"/>
    </source>
</evidence>
<dbReference type="GO" id="GO:0015501">
    <property type="term" value="F:glutamate:sodium symporter activity"/>
    <property type="evidence" value="ECO:0007669"/>
    <property type="project" value="TreeGrafter"/>
</dbReference>
<dbReference type="GO" id="GO:0005886">
    <property type="term" value="C:plasma membrane"/>
    <property type="evidence" value="ECO:0007669"/>
    <property type="project" value="TreeGrafter"/>
</dbReference>
<comment type="similarity">
    <text evidence="8">Belongs to the dicarboxylate/amino acid:cation symporter (DAACS) (TC 2.A.23) family.</text>
</comment>
<feature type="transmembrane region" description="Helical" evidence="8">
    <location>
        <begin position="294"/>
        <end position="319"/>
    </location>
</feature>
<evidence type="ECO:0000256" key="4">
    <source>
        <dbReference type="ARBA" id="ARBA00022847"/>
    </source>
</evidence>
<dbReference type="GO" id="GO:0005313">
    <property type="term" value="F:L-glutamate transmembrane transporter activity"/>
    <property type="evidence" value="ECO:0007669"/>
    <property type="project" value="TreeGrafter"/>
</dbReference>
<dbReference type="GO" id="GO:0015175">
    <property type="term" value="F:neutral L-amino acid transmembrane transporter activity"/>
    <property type="evidence" value="ECO:0007669"/>
    <property type="project" value="TreeGrafter"/>
</dbReference>
<evidence type="ECO:0000256" key="6">
    <source>
        <dbReference type="ARBA" id="ARBA00023136"/>
    </source>
</evidence>